<feature type="region of interest" description="Disordered" evidence="1">
    <location>
        <begin position="107"/>
        <end position="207"/>
    </location>
</feature>
<dbReference type="Pfam" id="PF13845">
    <property type="entry name" value="Septum_form"/>
    <property type="match status" value="1"/>
</dbReference>
<organism evidence="3 4">
    <name type="scientific">Mycobacterium tuberculosis</name>
    <dbReference type="NCBI Taxonomy" id="1773"/>
    <lineage>
        <taxon>Bacteria</taxon>
        <taxon>Bacillati</taxon>
        <taxon>Actinomycetota</taxon>
        <taxon>Actinomycetes</taxon>
        <taxon>Mycobacteriales</taxon>
        <taxon>Mycobacteriaceae</taxon>
        <taxon>Mycobacterium</taxon>
        <taxon>Mycobacterium tuberculosis complex</taxon>
    </lineage>
</organism>
<evidence type="ECO:0000259" key="2">
    <source>
        <dbReference type="Pfam" id="PF13845"/>
    </source>
</evidence>
<name>A0A655AR16_MYCTX</name>
<protein>
    <submittedName>
        <fullName evidence="3">Conserved membrane protein of uncharacterized function</fullName>
    </submittedName>
</protein>
<reference evidence="3 4" key="1">
    <citation type="submission" date="2015-03" db="EMBL/GenBank/DDBJ databases">
        <authorList>
            <consortium name="Pathogen Informatics"/>
        </authorList>
    </citation>
    <scope>NUCLEOTIDE SEQUENCE [LARGE SCALE GENOMIC DNA]</scope>
    <source>
        <strain evidence="3 4">Bir 172</strain>
    </source>
</reference>
<dbReference type="AlphaFoldDB" id="A0A655AR16"/>
<evidence type="ECO:0000256" key="1">
    <source>
        <dbReference type="SAM" id="MobiDB-lite"/>
    </source>
</evidence>
<dbReference type="InterPro" id="IPR026004">
    <property type="entry name" value="Septum_form"/>
</dbReference>
<feature type="compositionally biased region" description="Pro residues" evidence="1">
    <location>
        <begin position="195"/>
        <end position="207"/>
    </location>
</feature>
<accession>A0A655AR16</accession>
<evidence type="ECO:0000313" key="4">
    <source>
        <dbReference type="Proteomes" id="UP000048948"/>
    </source>
</evidence>
<feature type="compositionally biased region" description="Low complexity" evidence="1">
    <location>
        <begin position="167"/>
        <end position="176"/>
    </location>
</feature>
<feature type="compositionally biased region" description="Pro residues" evidence="1">
    <location>
        <begin position="123"/>
        <end position="145"/>
    </location>
</feature>
<gene>
    <name evidence="3" type="ORF">ERS027646_04642</name>
</gene>
<dbReference type="Proteomes" id="UP000048948">
    <property type="component" value="Unassembled WGS sequence"/>
</dbReference>
<evidence type="ECO:0000313" key="3">
    <source>
        <dbReference type="EMBL" id="CKU27131.1"/>
    </source>
</evidence>
<dbReference type="EMBL" id="CNGE01001552">
    <property type="protein sequence ID" value="CKU27131.1"/>
    <property type="molecule type" value="Genomic_DNA"/>
</dbReference>
<feature type="domain" description="Septum formation-related" evidence="2">
    <location>
        <begin position="2"/>
        <end position="80"/>
    </location>
</feature>
<proteinExistence type="predicted"/>
<sequence>MPVDCAAPHAMEVSGTVNLAERFPDALPSEPEQDGFIKDACTRMTDAYLAPLKLRTTTLTLIYPTLTLPSWSAGSRVVACSIGATLGNGGWATLVNSAKGALLINGQPPVPPPDIPEERLNLPPIPLQLPTPRPAPPAQQLPSTPPGTQHLPAQQPVVTPTRPPESHAPASAAPAETQPPPPDAGAPPATQSPEATPPGPAEPAPAG</sequence>